<dbReference type="Gene3D" id="3.30.70.360">
    <property type="match status" value="1"/>
</dbReference>
<dbReference type="RefSeq" id="WP_025640583.1">
    <property type="nucleotide sequence ID" value="NZ_LT669839.1"/>
</dbReference>
<keyword evidence="6" id="KW-1185">Reference proteome</keyword>
<dbReference type="EMBL" id="LT669839">
    <property type="protein sequence ID" value="SHD76248.1"/>
    <property type="molecule type" value="Genomic_DNA"/>
</dbReference>
<dbReference type="GO" id="GO:0006508">
    <property type="term" value="P:proteolysis"/>
    <property type="evidence" value="ECO:0007669"/>
    <property type="project" value="UniProtKB-KW"/>
</dbReference>
<dbReference type="PANTHER" id="PTHR43270">
    <property type="entry name" value="BETA-ALA-HIS DIPEPTIDASE"/>
    <property type="match status" value="1"/>
</dbReference>
<dbReference type="Gene3D" id="3.40.630.10">
    <property type="entry name" value="Zn peptidases"/>
    <property type="match status" value="1"/>
</dbReference>
<dbReference type="Pfam" id="PF07687">
    <property type="entry name" value="M20_dimer"/>
    <property type="match status" value="1"/>
</dbReference>
<dbReference type="GO" id="GO:0005829">
    <property type="term" value="C:cytosol"/>
    <property type="evidence" value="ECO:0007669"/>
    <property type="project" value="TreeGrafter"/>
</dbReference>
<dbReference type="AlphaFoldDB" id="A0A1M4PLC5"/>
<dbReference type="GO" id="GO:0009014">
    <property type="term" value="F:succinyl-diaminopimelate desuccinylase activity"/>
    <property type="evidence" value="ECO:0007669"/>
    <property type="project" value="TreeGrafter"/>
</dbReference>
<dbReference type="InterPro" id="IPR051458">
    <property type="entry name" value="Cyt/Met_Dipeptidase"/>
</dbReference>
<keyword evidence="1" id="KW-0645">Protease</keyword>
<evidence type="ECO:0000259" key="4">
    <source>
        <dbReference type="Pfam" id="PF07687"/>
    </source>
</evidence>
<reference evidence="5 6" key="1">
    <citation type="submission" date="2016-11" db="EMBL/GenBank/DDBJ databases">
        <authorList>
            <person name="Manzoor S."/>
        </authorList>
    </citation>
    <scope>NUCLEOTIDE SEQUENCE [LARGE SCALE GENOMIC DNA]</scope>
    <source>
        <strain evidence="5">Clostridium ultunense strain Esp</strain>
    </source>
</reference>
<gene>
    <name evidence="5" type="ORF">CUESP1_0869</name>
</gene>
<dbReference type="SUPFAM" id="SSF53187">
    <property type="entry name" value="Zn-dependent exopeptidases"/>
    <property type="match status" value="1"/>
</dbReference>
<keyword evidence="2" id="KW-0479">Metal-binding</keyword>
<dbReference type="GO" id="GO:0008233">
    <property type="term" value="F:peptidase activity"/>
    <property type="evidence" value="ECO:0007669"/>
    <property type="project" value="UniProtKB-KW"/>
</dbReference>
<proteinExistence type="predicted"/>
<protein>
    <submittedName>
        <fullName evidence="5">Acetylornithine deacetylase/Succinyl-diaminopimelate desuccinylase and related deacylases</fullName>
    </submittedName>
</protein>
<organism evidence="5 6">
    <name type="scientific">[Clostridium] ultunense Esp</name>
    <dbReference type="NCBI Taxonomy" id="1288971"/>
    <lineage>
        <taxon>Bacteria</taxon>
        <taxon>Bacillati</taxon>
        <taxon>Bacillota</taxon>
        <taxon>Tissierellia</taxon>
        <taxon>Tissierellales</taxon>
        <taxon>Tepidimicrobiaceae</taxon>
        <taxon>Schnuerera</taxon>
    </lineage>
</organism>
<dbReference type="PANTHER" id="PTHR43270:SF8">
    <property type="entry name" value="DI- AND TRIPEPTIDASE DUG2-RELATED"/>
    <property type="match status" value="1"/>
</dbReference>
<accession>A0A1M4PLC5</accession>
<evidence type="ECO:0000256" key="3">
    <source>
        <dbReference type="ARBA" id="ARBA00022801"/>
    </source>
</evidence>
<evidence type="ECO:0000313" key="5">
    <source>
        <dbReference type="EMBL" id="SHD76248.1"/>
    </source>
</evidence>
<dbReference type="InterPro" id="IPR011650">
    <property type="entry name" value="Peptidase_M20_dimer"/>
</dbReference>
<dbReference type="GO" id="GO:0046872">
    <property type="term" value="F:metal ion binding"/>
    <property type="evidence" value="ECO:0007669"/>
    <property type="project" value="UniProtKB-KW"/>
</dbReference>
<evidence type="ECO:0000313" key="6">
    <source>
        <dbReference type="Proteomes" id="UP000245423"/>
    </source>
</evidence>
<dbReference type="GO" id="GO:0009089">
    <property type="term" value="P:lysine biosynthetic process via diaminopimelate"/>
    <property type="evidence" value="ECO:0007669"/>
    <property type="project" value="TreeGrafter"/>
</dbReference>
<sequence length="449" mass="50575">MKKTFEYVDKNFDGMISELQEICRQPSIAAQNIGMEETAEMILKKMQELGMDSKLIPLEGGFPVLYGEIKGESDKTILFYNHYDVQPPEPLDKWTYEPFGAEIHNGKLYARGVSDNKGALYSRLQAIESILKTRGKLPANVKFLIEGEEEIGSPNLEKFVLNNKELLEADACIWENAFKDENGHPMARLGNKGMLYLELRAKTGNTDFHSRMAPVIPNAAWRLVWALSTLKNTKDEVLIEGFYDRIRPVSDEELEVLKDMPSQEEKLKERAGIGEFINGVTSLDFTNRLYNEPTCTICGIESGYTKEGQKTVLPCTAMAKIDFRLVVDQDPSEIVQLLRKHLDKHGFEDIEIHILSEAKPAKTPVTTPFVDVLRKSAAIAYDKPLVIETTSAGTGPRYVFSSWTDMPIAAIGPGYPGSLNHAPDENIRIEDYREAIKHVIALLHCFKEM</sequence>
<keyword evidence="3" id="KW-0378">Hydrolase</keyword>
<dbReference type="InterPro" id="IPR002933">
    <property type="entry name" value="Peptidase_M20"/>
</dbReference>
<dbReference type="Pfam" id="PF01546">
    <property type="entry name" value="Peptidase_M20"/>
    <property type="match status" value="1"/>
</dbReference>
<feature type="domain" description="Peptidase M20 dimerisation" evidence="4">
    <location>
        <begin position="190"/>
        <end position="348"/>
    </location>
</feature>
<evidence type="ECO:0000256" key="1">
    <source>
        <dbReference type="ARBA" id="ARBA00022670"/>
    </source>
</evidence>
<dbReference type="NCBIfam" id="NF005034">
    <property type="entry name" value="PRK06446.1"/>
    <property type="match status" value="1"/>
</dbReference>
<name>A0A1M4PLC5_9FIRM</name>
<dbReference type="Proteomes" id="UP000245423">
    <property type="component" value="Chromosome 1"/>
</dbReference>
<evidence type="ECO:0000256" key="2">
    <source>
        <dbReference type="ARBA" id="ARBA00022723"/>
    </source>
</evidence>